<gene>
    <name evidence="2" type="ORF">AB0C36_11725</name>
</gene>
<keyword evidence="2" id="KW-0378">Hydrolase</keyword>
<evidence type="ECO:0000313" key="3">
    <source>
        <dbReference type="Proteomes" id="UP001551482"/>
    </source>
</evidence>
<proteinExistence type="predicted"/>
<accession>A0ABV3DG81</accession>
<protein>
    <submittedName>
        <fullName evidence="2">Histidine phosphatase family protein</fullName>
        <ecNumber evidence="2">3.1.3.-</ecNumber>
    </submittedName>
</protein>
<dbReference type="InterPro" id="IPR013078">
    <property type="entry name" value="His_Pase_superF_clade-1"/>
</dbReference>
<evidence type="ECO:0000256" key="1">
    <source>
        <dbReference type="SAM" id="MobiDB-lite"/>
    </source>
</evidence>
<dbReference type="Proteomes" id="UP001551482">
    <property type="component" value="Unassembled WGS sequence"/>
</dbReference>
<dbReference type="PANTHER" id="PTHR48100">
    <property type="entry name" value="BROAD-SPECIFICITY PHOSPHATASE YOR283W-RELATED"/>
    <property type="match status" value="1"/>
</dbReference>
<name>A0ABV3DG81_9ACTN</name>
<dbReference type="EMBL" id="JBEZFP010000023">
    <property type="protein sequence ID" value="MEU8134169.1"/>
    <property type="molecule type" value="Genomic_DNA"/>
</dbReference>
<organism evidence="2 3">
    <name type="scientific">Streptodolium elevatio</name>
    <dbReference type="NCBI Taxonomy" id="3157996"/>
    <lineage>
        <taxon>Bacteria</taxon>
        <taxon>Bacillati</taxon>
        <taxon>Actinomycetota</taxon>
        <taxon>Actinomycetes</taxon>
        <taxon>Kitasatosporales</taxon>
        <taxon>Streptomycetaceae</taxon>
        <taxon>Streptodolium</taxon>
    </lineage>
</organism>
<dbReference type="RefSeq" id="WP_358352603.1">
    <property type="nucleotide sequence ID" value="NZ_JBEZFP010000023.1"/>
</dbReference>
<feature type="region of interest" description="Disordered" evidence="1">
    <location>
        <begin position="212"/>
        <end position="252"/>
    </location>
</feature>
<keyword evidence="3" id="KW-1185">Reference proteome</keyword>
<comment type="caution">
    <text evidence="2">The sequence shown here is derived from an EMBL/GenBank/DDBJ whole genome shotgun (WGS) entry which is preliminary data.</text>
</comment>
<dbReference type="InterPro" id="IPR050275">
    <property type="entry name" value="PGM_Phosphatase"/>
</dbReference>
<reference evidence="2 3" key="1">
    <citation type="submission" date="2024-06" db="EMBL/GenBank/DDBJ databases">
        <title>The Natural Products Discovery Center: Release of the First 8490 Sequenced Strains for Exploring Actinobacteria Biosynthetic Diversity.</title>
        <authorList>
            <person name="Kalkreuter E."/>
            <person name="Kautsar S.A."/>
            <person name="Yang D."/>
            <person name="Bader C.D."/>
            <person name="Teijaro C.N."/>
            <person name="Fluegel L."/>
            <person name="Davis C.M."/>
            <person name="Simpson J.R."/>
            <person name="Lauterbach L."/>
            <person name="Steele A.D."/>
            <person name="Gui C."/>
            <person name="Meng S."/>
            <person name="Li G."/>
            <person name="Viehrig K."/>
            <person name="Ye F."/>
            <person name="Su P."/>
            <person name="Kiefer A.F."/>
            <person name="Nichols A."/>
            <person name="Cepeda A.J."/>
            <person name="Yan W."/>
            <person name="Fan B."/>
            <person name="Jiang Y."/>
            <person name="Adhikari A."/>
            <person name="Zheng C.-J."/>
            <person name="Schuster L."/>
            <person name="Cowan T.M."/>
            <person name="Smanski M.J."/>
            <person name="Chevrette M.G."/>
            <person name="De Carvalho L.P.S."/>
            <person name="Shen B."/>
        </authorList>
    </citation>
    <scope>NUCLEOTIDE SEQUENCE [LARGE SCALE GENOMIC DNA]</scope>
    <source>
        <strain evidence="2 3">NPDC048946</strain>
    </source>
</reference>
<dbReference type="InterPro" id="IPR029033">
    <property type="entry name" value="His_PPase_superfam"/>
</dbReference>
<dbReference type="SUPFAM" id="SSF53254">
    <property type="entry name" value="Phosphoglycerate mutase-like"/>
    <property type="match status" value="1"/>
</dbReference>
<dbReference type="GO" id="GO:0016787">
    <property type="term" value="F:hydrolase activity"/>
    <property type="evidence" value="ECO:0007669"/>
    <property type="project" value="UniProtKB-KW"/>
</dbReference>
<dbReference type="SMART" id="SM00855">
    <property type="entry name" value="PGAM"/>
    <property type="match status" value="1"/>
</dbReference>
<dbReference type="EC" id="3.1.3.-" evidence="2"/>
<sequence>MSTGSTTAGSTTLFLARHGETVWHAENRYAGVSDISLTDRGTAQASALGAWAEYAGLDAIVTSPLSRARRTAAPAALATGLSPVVEPDLVELDFGIAEGRLLSELEATHPSEVAAFRLDPAGHPLPGGENPDAAAGRGAAALVRIAAVHPSQRVLVVAHNTLLRLTLCRLLGIPEREYRRVLPGLVNCALTELRVTGDQVALMSYNVPPLPAPPPAAAPDAPAAAPVNQGARPEFWGSADCASSKRQGPPTR</sequence>
<dbReference type="Pfam" id="PF00300">
    <property type="entry name" value="His_Phos_1"/>
    <property type="match status" value="1"/>
</dbReference>
<dbReference type="CDD" id="cd07067">
    <property type="entry name" value="HP_PGM_like"/>
    <property type="match status" value="1"/>
</dbReference>
<dbReference type="Gene3D" id="3.40.50.1240">
    <property type="entry name" value="Phosphoglycerate mutase-like"/>
    <property type="match status" value="1"/>
</dbReference>
<evidence type="ECO:0000313" key="2">
    <source>
        <dbReference type="EMBL" id="MEU8134169.1"/>
    </source>
</evidence>